<dbReference type="GeneID" id="6494628"/>
<dbReference type="KEGG" id="dan:6494628"/>
<reference evidence="2 3" key="1">
    <citation type="journal article" date="2007" name="Nature">
        <title>Evolution of genes and genomes on the Drosophila phylogeny.</title>
        <authorList>
            <consortium name="Drosophila 12 Genomes Consortium"/>
            <person name="Clark A.G."/>
            <person name="Eisen M.B."/>
            <person name="Smith D.R."/>
            <person name="Bergman C.M."/>
            <person name="Oliver B."/>
            <person name="Markow T.A."/>
            <person name="Kaufman T.C."/>
            <person name="Kellis M."/>
            <person name="Gelbart W."/>
            <person name="Iyer V.N."/>
            <person name="Pollard D.A."/>
            <person name="Sackton T.B."/>
            <person name="Larracuente A.M."/>
            <person name="Singh N.D."/>
            <person name="Abad J.P."/>
            <person name="Abt D.N."/>
            <person name="Adryan B."/>
            <person name="Aguade M."/>
            <person name="Akashi H."/>
            <person name="Anderson W.W."/>
            <person name="Aquadro C.F."/>
            <person name="Ardell D.H."/>
            <person name="Arguello R."/>
            <person name="Artieri C.G."/>
            <person name="Barbash D.A."/>
            <person name="Barker D."/>
            <person name="Barsanti P."/>
            <person name="Batterham P."/>
            <person name="Batzoglou S."/>
            <person name="Begun D."/>
            <person name="Bhutkar A."/>
            <person name="Blanco E."/>
            <person name="Bosak S.A."/>
            <person name="Bradley R.K."/>
            <person name="Brand A.D."/>
            <person name="Brent M.R."/>
            <person name="Brooks A.N."/>
            <person name="Brown R.H."/>
            <person name="Butlin R.K."/>
            <person name="Caggese C."/>
            <person name="Calvi B.R."/>
            <person name="Bernardo de Carvalho A."/>
            <person name="Caspi A."/>
            <person name="Castrezana S."/>
            <person name="Celniker S.E."/>
            <person name="Chang J.L."/>
            <person name="Chapple C."/>
            <person name="Chatterji S."/>
            <person name="Chinwalla A."/>
            <person name="Civetta A."/>
            <person name="Clifton S.W."/>
            <person name="Comeron J.M."/>
            <person name="Costello J.C."/>
            <person name="Coyne J.A."/>
            <person name="Daub J."/>
            <person name="David R.G."/>
            <person name="Delcher A.L."/>
            <person name="Delehaunty K."/>
            <person name="Do C.B."/>
            <person name="Ebling H."/>
            <person name="Edwards K."/>
            <person name="Eickbush T."/>
            <person name="Evans J.D."/>
            <person name="Filipski A."/>
            <person name="Findeiss S."/>
            <person name="Freyhult E."/>
            <person name="Fulton L."/>
            <person name="Fulton R."/>
            <person name="Garcia A.C."/>
            <person name="Gardiner A."/>
            <person name="Garfield D.A."/>
            <person name="Garvin B.E."/>
            <person name="Gibson G."/>
            <person name="Gilbert D."/>
            <person name="Gnerre S."/>
            <person name="Godfrey J."/>
            <person name="Good R."/>
            <person name="Gotea V."/>
            <person name="Gravely B."/>
            <person name="Greenberg A.J."/>
            <person name="Griffiths-Jones S."/>
            <person name="Gross S."/>
            <person name="Guigo R."/>
            <person name="Gustafson E.A."/>
            <person name="Haerty W."/>
            <person name="Hahn M.W."/>
            <person name="Halligan D.L."/>
            <person name="Halpern A.L."/>
            <person name="Halter G.M."/>
            <person name="Han M.V."/>
            <person name="Heger A."/>
            <person name="Hillier L."/>
            <person name="Hinrichs A.S."/>
            <person name="Holmes I."/>
            <person name="Hoskins R.A."/>
            <person name="Hubisz M.J."/>
            <person name="Hultmark D."/>
            <person name="Huntley M.A."/>
            <person name="Jaffe D.B."/>
            <person name="Jagadeeshan S."/>
            <person name="Jeck W.R."/>
            <person name="Johnson J."/>
            <person name="Jones C.D."/>
            <person name="Jordan W.C."/>
            <person name="Karpen G.H."/>
            <person name="Kataoka E."/>
            <person name="Keightley P.D."/>
            <person name="Kheradpour P."/>
            <person name="Kirkness E.F."/>
            <person name="Koerich L.B."/>
            <person name="Kristiansen K."/>
            <person name="Kudrna D."/>
            <person name="Kulathinal R.J."/>
            <person name="Kumar S."/>
            <person name="Kwok R."/>
            <person name="Lander E."/>
            <person name="Langley C.H."/>
            <person name="Lapoint R."/>
            <person name="Lazzaro B.P."/>
            <person name="Lee S.J."/>
            <person name="Levesque L."/>
            <person name="Li R."/>
            <person name="Lin C.F."/>
            <person name="Lin M.F."/>
            <person name="Lindblad-Toh K."/>
            <person name="Llopart A."/>
            <person name="Long M."/>
            <person name="Low L."/>
            <person name="Lozovsky E."/>
            <person name="Lu J."/>
            <person name="Luo M."/>
            <person name="Machado C.A."/>
            <person name="Makalowski W."/>
            <person name="Marzo M."/>
            <person name="Matsuda M."/>
            <person name="Matzkin L."/>
            <person name="McAllister B."/>
            <person name="McBride C.S."/>
            <person name="McKernan B."/>
            <person name="McKernan K."/>
            <person name="Mendez-Lago M."/>
            <person name="Minx P."/>
            <person name="Mollenhauer M.U."/>
            <person name="Montooth K."/>
            <person name="Mount S.M."/>
            <person name="Mu X."/>
            <person name="Myers E."/>
            <person name="Negre B."/>
            <person name="Newfeld S."/>
            <person name="Nielsen R."/>
            <person name="Noor M.A."/>
            <person name="O'Grady P."/>
            <person name="Pachter L."/>
            <person name="Papaceit M."/>
            <person name="Parisi M.J."/>
            <person name="Parisi M."/>
            <person name="Parts L."/>
            <person name="Pedersen J.S."/>
            <person name="Pesole G."/>
            <person name="Phillippy A.M."/>
            <person name="Ponting C.P."/>
            <person name="Pop M."/>
            <person name="Porcelli D."/>
            <person name="Powell J.R."/>
            <person name="Prohaska S."/>
            <person name="Pruitt K."/>
            <person name="Puig M."/>
            <person name="Quesneville H."/>
            <person name="Ram K.R."/>
            <person name="Rand D."/>
            <person name="Rasmussen M.D."/>
            <person name="Reed L.K."/>
            <person name="Reenan R."/>
            <person name="Reily A."/>
            <person name="Remington K.A."/>
            <person name="Rieger T.T."/>
            <person name="Ritchie M.G."/>
            <person name="Robin C."/>
            <person name="Rogers Y.H."/>
            <person name="Rohde C."/>
            <person name="Rozas J."/>
            <person name="Rubenfield M.J."/>
            <person name="Ruiz A."/>
            <person name="Russo S."/>
            <person name="Salzberg S.L."/>
            <person name="Sanchez-Gracia A."/>
            <person name="Saranga D.J."/>
            <person name="Sato H."/>
            <person name="Schaeffer S.W."/>
            <person name="Schatz M.C."/>
            <person name="Schlenke T."/>
            <person name="Schwartz R."/>
            <person name="Segarra C."/>
            <person name="Singh R.S."/>
            <person name="Sirot L."/>
            <person name="Sirota M."/>
            <person name="Sisneros N.B."/>
            <person name="Smith C.D."/>
            <person name="Smith T.F."/>
            <person name="Spieth J."/>
            <person name="Stage D.E."/>
            <person name="Stark A."/>
            <person name="Stephan W."/>
            <person name="Strausberg R.L."/>
            <person name="Strempel S."/>
            <person name="Sturgill D."/>
            <person name="Sutton G."/>
            <person name="Sutton G.G."/>
            <person name="Tao W."/>
            <person name="Teichmann S."/>
            <person name="Tobari Y.N."/>
            <person name="Tomimura Y."/>
            <person name="Tsolas J.M."/>
            <person name="Valente V.L."/>
            <person name="Venter E."/>
            <person name="Venter J.C."/>
            <person name="Vicario S."/>
            <person name="Vieira F.G."/>
            <person name="Vilella A.J."/>
            <person name="Villasante A."/>
            <person name="Walenz B."/>
            <person name="Wang J."/>
            <person name="Wasserman M."/>
            <person name="Watts T."/>
            <person name="Wilson D."/>
            <person name="Wilson R.K."/>
            <person name="Wing R.A."/>
            <person name="Wolfner M.F."/>
            <person name="Wong A."/>
            <person name="Wong G.K."/>
            <person name="Wu C.I."/>
            <person name="Wu G."/>
            <person name="Yamamoto D."/>
            <person name="Yang H.P."/>
            <person name="Yang S.P."/>
            <person name="Yorke J.A."/>
            <person name="Yoshida K."/>
            <person name="Zdobnov E."/>
            <person name="Zhang P."/>
            <person name="Zhang Y."/>
            <person name="Zimin A.V."/>
            <person name="Baldwin J."/>
            <person name="Abdouelleil A."/>
            <person name="Abdulkadir J."/>
            <person name="Abebe A."/>
            <person name="Abera B."/>
            <person name="Abreu J."/>
            <person name="Acer S.C."/>
            <person name="Aftuck L."/>
            <person name="Alexander A."/>
            <person name="An P."/>
            <person name="Anderson E."/>
            <person name="Anderson S."/>
            <person name="Arachi H."/>
            <person name="Azer M."/>
            <person name="Bachantsang P."/>
            <person name="Barry A."/>
            <person name="Bayul T."/>
            <person name="Berlin A."/>
            <person name="Bessette D."/>
            <person name="Bloom T."/>
            <person name="Blye J."/>
            <person name="Boguslavskiy L."/>
            <person name="Bonnet C."/>
            <person name="Boukhgalter B."/>
            <person name="Bourzgui I."/>
            <person name="Brown A."/>
            <person name="Cahill P."/>
            <person name="Channer S."/>
            <person name="Cheshatsang Y."/>
            <person name="Chuda L."/>
            <person name="Citroen M."/>
            <person name="Collymore A."/>
            <person name="Cooke P."/>
            <person name="Costello M."/>
            <person name="D'Aco K."/>
            <person name="Daza R."/>
            <person name="De Haan G."/>
            <person name="DeGray S."/>
            <person name="DeMaso C."/>
            <person name="Dhargay N."/>
            <person name="Dooley K."/>
            <person name="Dooley E."/>
            <person name="Doricent M."/>
            <person name="Dorje P."/>
            <person name="Dorjee K."/>
            <person name="Dupes A."/>
            <person name="Elong R."/>
            <person name="Falk J."/>
            <person name="Farina A."/>
            <person name="Faro S."/>
            <person name="Ferguson D."/>
            <person name="Fisher S."/>
            <person name="Foley C.D."/>
            <person name="Franke A."/>
            <person name="Friedrich D."/>
            <person name="Gadbois L."/>
            <person name="Gearin G."/>
            <person name="Gearin C.R."/>
            <person name="Giannoukos G."/>
            <person name="Goode T."/>
            <person name="Graham J."/>
            <person name="Grandbois E."/>
            <person name="Grewal S."/>
            <person name="Gyaltsen K."/>
            <person name="Hafez N."/>
            <person name="Hagos B."/>
            <person name="Hall J."/>
            <person name="Henson C."/>
            <person name="Hollinger A."/>
            <person name="Honan T."/>
            <person name="Huard M.D."/>
            <person name="Hughes L."/>
            <person name="Hurhula B."/>
            <person name="Husby M.E."/>
            <person name="Kamat A."/>
            <person name="Kanga B."/>
            <person name="Kashin S."/>
            <person name="Khazanovich D."/>
            <person name="Kisner P."/>
            <person name="Lance K."/>
            <person name="Lara M."/>
            <person name="Lee W."/>
            <person name="Lennon N."/>
            <person name="Letendre F."/>
            <person name="LeVine R."/>
            <person name="Lipovsky A."/>
            <person name="Liu X."/>
            <person name="Liu J."/>
            <person name="Liu S."/>
            <person name="Lokyitsang T."/>
            <person name="Lokyitsang Y."/>
            <person name="Lubonja R."/>
            <person name="Lui A."/>
            <person name="MacDonald P."/>
            <person name="Magnisalis V."/>
            <person name="Maru K."/>
            <person name="Matthews C."/>
            <person name="McCusker W."/>
            <person name="McDonough S."/>
            <person name="Mehta T."/>
            <person name="Meldrim J."/>
            <person name="Meneus L."/>
            <person name="Mihai O."/>
            <person name="Mihalev A."/>
            <person name="Mihova T."/>
            <person name="Mittelman R."/>
            <person name="Mlenga V."/>
            <person name="Montmayeur A."/>
            <person name="Mulrain L."/>
            <person name="Navidi A."/>
            <person name="Naylor J."/>
            <person name="Negash T."/>
            <person name="Nguyen T."/>
            <person name="Nguyen N."/>
            <person name="Nicol R."/>
            <person name="Norbu C."/>
            <person name="Norbu N."/>
            <person name="Novod N."/>
            <person name="O'Neill B."/>
            <person name="Osman S."/>
            <person name="Markiewicz E."/>
            <person name="Oyono O.L."/>
            <person name="Patti C."/>
            <person name="Phunkhang P."/>
            <person name="Pierre F."/>
            <person name="Priest M."/>
            <person name="Raghuraman S."/>
            <person name="Rege F."/>
            <person name="Reyes R."/>
            <person name="Rise C."/>
            <person name="Rogov P."/>
            <person name="Ross K."/>
            <person name="Ryan E."/>
            <person name="Settipalli S."/>
            <person name="Shea T."/>
            <person name="Sherpa N."/>
            <person name="Shi L."/>
            <person name="Shih D."/>
            <person name="Sparrow T."/>
            <person name="Spaulding J."/>
            <person name="Stalker J."/>
            <person name="Stange-Thomann N."/>
            <person name="Stavropoulos S."/>
            <person name="Stone C."/>
            <person name="Strader C."/>
            <person name="Tesfaye S."/>
            <person name="Thomson T."/>
            <person name="Thoulutsang Y."/>
            <person name="Thoulutsang D."/>
            <person name="Topham K."/>
            <person name="Topping I."/>
            <person name="Tsamla T."/>
            <person name="Vassiliev H."/>
            <person name="Vo A."/>
            <person name="Wangchuk T."/>
            <person name="Wangdi T."/>
            <person name="Weiand M."/>
            <person name="Wilkinson J."/>
            <person name="Wilson A."/>
            <person name="Yadav S."/>
            <person name="Young G."/>
            <person name="Yu Q."/>
            <person name="Zembek L."/>
            <person name="Zhong D."/>
            <person name="Zimmer A."/>
            <person name="Zwirko Z."/>
            <person name="Jaffe D.B."/>
            <person name="Alvarez P."/>
            <person name="Brockman W."/>
            <person name="Butler J."/>
            <person name="Chin C."/>
            <person name="Gnerre S."/>
            <person name="Grabherr M."/>
            <person name="Kleber M."/>
            <person name="Mauceli E."/>
            <person name="MacCallum I."/>
        </authorList>
    </citation>
    <scope>NUCLEOTIDE SEQUENCE [LARGE SCALE GENOMIC DNA]</scope>
    <source>
        <strain evidence="3">Tucson 14024-0371.13</strain>
    </source>
</reference>
<name>B3MGQ0_DROAN</name>
<dbReference type="OrthoDB" id="7844657at2759"/>
<gene>
    <name evidence="2" type="primary">Dana\GF11766</name>
    <name evidence="2" type="synonym">dana_GLEANR_11797</name>
    <name evidence="2" type="ORF">GF11766</name>
</gene>
<organism evidence="2 3">
    <name type="scientific">Drosophila ananassae</name>
    <name type="common">Fruit fly</name>
    <dbReference type="NCBI Taxonomy" id="7217"/>
    <lineage>
        <taxon>Eukaryota</taxon>
        <taxon>Metazoa</taxon>
        <taxon>Ecdysozoa</taxon>
        <taxon>Arthropoda</taxon>
        <taxon>Hexapoda</taxon>
        <taxon>Insecta</taxon>
        <taxon>Pterygota</taxon>
        <taxon>Neoptera</taxon>
        <taxon>Endopterygota</taxon>
        <taxon>Diptera</taxon>
        <taxon>Brachycera</taxon>
        <taxon>Muscomorpha</taxon>
        <taxon>Ephydroidea</taxon>
        <taxon>Drosophilidae</taxon>
        <taxon>Drosophila</taxon>
        <taxon>Sophophora</taxon>
    </lineage>
</organism>
<evidence type="ECO:0000313" key="3">
    <source>
        <dbReference type="Proteomes" id="UP000007801"/>
    </source>
</evidence>
<dbReference type="HOGENOM" id="CLU_2199624_0_0_1"/>
<evidence type="ECO:0000313" key="2">
    <source>
        <dbReference type="EMBL" id="EDV36808.1"/>
    </source>
</evidence>
<dbReference type="InParanoid" id="B3MGQ0"/>
<feature type="region of interest" description="Disordered" evidence="1">
    <location>
        <begin position="44"/>
        <end position="73"/>
    </location>
</feature>
<dbReference type="Proteomes" id="UP000007801">
    <property type="component" value="Unassembled WGS sequence"/>
</dbReference>
<protein>
    <submittedName>
        <fullName evidence="2">Uncharacterized protein</fullName>
    </submittedName>
</protein>
<proteinExistence type="predicted"/>
<feature type="compositionally biased region" description="Low complexity" evidence="1">
    <location>
        <begin position="44"/>
        <end position="63"/>
    </location>
</feature>
<accession>B3MGQ0</accession>
<evidence type="ECO:0000256" key="1">
    <source>
        <dbReference type="SAM" id="MobiDB-lite"/>
    </source>
</evidence>
<sequence>MDGGGDNQRAVRFLRSQEQRQRLQAHRLRRVVPYNIGGVPLAAPEPAAANPAAGPSTAAANRPAPVPALGHPDPANAVQAGILEMRMQALGIGDLADDSGFESGSEGE</sequence>
<keyword evidence="3" id="KW-1185">Reference proteome</keyword>
<dbReference type="AlphaFoldDB" id="B3MGQ0"/>
<dbReference type="EMBL" id="CH902619">
    <property type="protein sequence ID" value="EDV36808.1"/>
    <property type="molecule type" value="Genomic_DNA"/>
</dbReference>